<dbReference type="AlphaFoldDB" id="A0A0J5LSB3"/>
<feature type="domain" description="Cation/H+ exchanger transmembrane" evidence="10">
    <location>
        <begin position="21"/>
        <end position="268"/>
    </location>
</feature>
<evidence type="ECO:0000256" key="1">
    <source>
        <dbReference type="ARBA" id="ARBA00004651"/>
    </source>
</evidence>
<keyword evidence="3" id="KW-0050">Antiport</keyword>
<evidence type="ECO:0000259" key="10">
    <source>
        <dbReference type="Pfam" id="PF00999"/>
    </source>
</evidence>
<comment type="subcellular location">
    <subcellularLocation>
        <location evidence="1">Cell membrane</location>
        <topology evidence="1">Multi-pass membrane protein</topology>
    </subcellularLocation>
</comment>
<evidence type="ECO:0000313" key="11">
    <source>
        <dbReference type="EMBL" id="KMK12664.1"/>
    </source>
</evidence>
<name>A0A0J5LSB3_PLUGE</name>
<keyword evidence="2" id="KW-0813">Transport</keyword>
<keyword evidence="7" id="KW-1133">Transmembrane helix</keyword>
<evidence type="ECO:0000256" key="2">
    <source>
        <dbReference type="ARBA" id="ARBA00022448"/>
    </source>
</evidence>
<gene>
    <name evidence="11" type="ORF">ABW06_15510</name>
</gene>
<dbReference type="EMBL" id="LDZF01000016">
    <property type="protein sequence ID" value="KMK12664.1"/>
    <property type="molecule type" value="Genomic_DNA"/>
</dbReference>
<evidence type="ECO:0000256" key="7">
    <source>
        <dbReference type="ARBA" id="ARBA00022989"/>
    </source>
</evidence>
<feature type="domain" description="Cation/H+ exchanger transmembrane" evidence="10">
    <location>
        <begin position="325"/>
        <end position="434"/>
    </location>
</feature>
<keyword evidence="12" id="KW-1185">Reference proteome</keyword>
<reference evidence="11 12" key="1">
    <citation type="submission" date="2015-05" db="EMBL/GenBank/DDBJ databases">
        <title>Genome sequences of Pluralibacter gergoviae.</title>
        <authorList>
            <person name="Greninger A.L."/>
            <person name="Miller S."/>
        </authorList>
    </citation>
    <scope>NUCLEOTIDE SEQUENCE [LARGE SCALE GENOMIC DNA]</scope>
    <source>
        <strain evidence="11 12">JS81F13</strain>
    </source>
</reference>
<evidence type="ECO:0000256" key="8">
    <source>
        <dbReference type="ARBA" id="ARBA00023065"/>
    </source>
</evidence>
<comment type="caution">
    <text evidence="11">The sequence shown here is derived from an EMBL/GenBank/DDBJ whole genome shotgun (WGS) entry which is preliminary data.</text>
</comment>
<sequence>MDFMSWTAVAGMLLLLFSLSLGWINRTPVTIFGLYLLVGIAFGPWVLNLINIDIIKYSTIIAHCTEIAMAASLFMTGLKIRLPFSAYGWKMGVMLAGPAMIVTVLGVMVAGHYLLDLSWPVALALGAIVAPTDPVLASLISISDSRDSDSLRLSLSTEAGLNDGTALPLLALALLFFKADDVPAMAEIAHWFSVEVLWSLIAGTIIGFLLGRGVGLIATHFRYSQSEFSPNDFLALALIALSFSITMMLGASGFLAAFAAGIGLRGAELKIQRRFPDERHEEDGVALPAELMVNPHQRHGFQEVSRVQSVGLVVGDALTFGDIVERLFAAAIVIVLGITLAQHWQPAGLLIAALLFILIRPAAVWLFTGRCGASTSQRLMIGWLGIRGIGSLNYIAWAWTHGMRGNEVSFMLDCALTLVVASVLIHGISVTPLMSLRKKWQD</sequence>
<dbReference type="Proteomes" id="UP000036196">
    <property type="component" value="Unassembled WGS sequence"/>
</dbReference>
<protein>
    <submittedName>
        <fullName evidence="11">Sodium:proton antiporter</fullName>
    </submittedName>
</protein>
<keyword evidence="6" id="KW-0812">Transmembrane</keyword>
<dbReference type="Pfam" id="PF00999">
    <property type="entry name" value="Na_H_Exchanger"/>
    <property type="match status" value="2"/>
</dbReference>
<dbReference type="RefSeq" id="WP_048279542.1">
    <property type="nucleotide sequence ID" value="NZ_LDZF01000016.1"/>
</dbReference>
<dbReference type="OrthoDB" id="9810860at2"/>
<proteinExistence type="predicted"/>
<dbReference type="PANTHER" id="PTHR32507">
    <property type="entry name" value="NA(+)/H(+) ANTIPORTER 1"/>
    <property type="match status" value="1"/>
</dbReference>
<dbReference type="Gene3D" id="1.20.1530.20">
    <property type="match status" value="1"/>
</dbReference>
<dbReference type="GO" id="GO:1902600">
    <property type="term" value="P:proton transmembrane transport"/>
    <property type="evidence" value="ECO:0007669"/>
    <property type="project" value="InterPro"/>
</dbReference>
<keyword evidence="5" id="KW-0997">Cell inner membrane</keyword>
<keyword evidence="4" id="KW-1003">Cell membrane</keyword>
<evidence type="ECO:0000256" key="9">
    <source>
        <dbReference type="ARBA" id="ARBA00023136"/>
    </source>
</evidence>
<dbReference type="InterPro" id="IPR006153">
    <property type="entry name" value="Cation/H_exchanger_TM"/>
</dbReference>
<dbReference type="STRING" id="61647.LG71_25170"/>
<dbReference type="eggNOG" id="COG0025">
    <property type="taxonomic scope" value="Bacteria"/>
</dbReference>
<keyword evidence="9" id="KW-0472">Membrane</keyword>
<dbReference type="InterPro" id="IPR038770">
    <property type="entry name" value="Na+/solute_symporter_sf"/>
</dbReference>
<organism evidence="11 12">
    <name type="scientific">Pluralibacter gergoviae</name>
    <name type="common">Enterobacter gergoviae</name>
    <dbReference type="NCBI Taxonomy" id="61647"/>
    <lineage>
        <taxon>Bacteria</taxon>
        <taxon>Pseudomonadati</taxon>
        <taxon>Pseudomonadota</taxon>
        <taxon>Gammaproteobacteria</taxon>
        <taxon>Enterobacterales</taxon>
        <taxon>Enterobacteriaceae</taxon>
        <taxon>Pluralibacter</taxon>
    </lineage>
</organism>
<dbReference type="PANTHER" id="PTHR32507:SF8">
    <property type="entry name" value="CNH1P"/>
    <property type="match status" value="1"/>
</dbReference>
<keyword evidence="8" id="KW-0406">Ion transport</keyword>
<accession>A0A0J5LSB3</accession>
<evidence type="ECO:0000256" key="6">
    <source>
        <dbReference type="ARBA" id="ARBA00022692"/>
    </source>
</evidence>
<dbReference type="GO" id="GO:0005886">
    <property type="term" value="C:plasma membrane"/>
    <property type="evidence" value="ECO:0007669"/>
    <property type="project" value="UniProtKB-SubCell"/>
</dbReference>
<evidence type="ECO:0000256" key="3">
    <source>
        <dbReference type="ARBA" id="ARBA00022449"/>
    </source>
</evidence>
<evidence type="ECO:0000313" key="12">
    <source>
        <dbReference type="Proteomes" id="UP000036196"/>
    </source>
</evidence>
<dbReference type="PATRIC" id="fig|61647.15.peg.1291"/>
<dbReference type="GO" id="GO:0015297">
    <property type="term" value="F:antiporter activity"/>
    <property type="evidence" value="ECO:0007669"/>
    <property type="project" value="UniProtKB-KW"/>
</dbReference>
<evidence type="ECO:0000256" key="4">
    <source>
        <dbReference type="ARBA" id="ARBA00022475"/>
    </source>
</evidence>
<evidence type="ECO:0000256" key="5">
    <source>
        <dbReference type="ARBA" id="ARBA00022519"/>
    </source>
</evidence>